<gene>
    <name evidence="1" type="primary">gspH</name>
    <name evidence="1" type="ORF">CQW49_00380</name>
</gene>
<dbReference type="Proteomes" id="UP000230709">
    <property type="component" value="Chromosome"/>
</dbReference>
<evidence type="ECO:0000313" key="1">
    <source>
        <dbReference type="EMBL" id="ATQ66520.1"/>
    </source>
</evidence>
<dbReference type="AlphaFoldDB" id="A0A2D2CV19"/>
<dbReference type="Pfam" id="PF07963">
    <property type="entry name" value="N_methyl"/>
    <property type="match status" value="1"/>
</dbReference>
<evidence type="ECO:0000313" key="2">
    <source>
        <dbReference type="Proteomes" id="UP000230709"/>
    </source>
</evidence>
<reference evidence="2" key="1">
    <citation type="submission" date="2017-10" db="EMBL/GenBank/DDBJ databases">
        <title>Completed PacBio SMRT sequence of Methylosinus trichosporium OB3b reveals presence of a third large plasmid.</title>
        <authorList>
            <person name="Charles T.C."/>
            <person name="Lynch M.D.J."/>
            <person name="Heil J.R."/>
            <person name="Cheng J."/>
        </authorList>
    </citation>
    <scope>NUCLEOTIDE SEQUENCE [LARGE SCALE GENOMIC DNA]</scope>
    <source>
        <strain evidence="2">OB3b</strain>
    </source>
</reference>
<proteinExistence type="predicted"/>
<dbReference type="InterPro" id="IPR045584">
    <property type="entry name" value="Pilin-like"/>
</dbReference>
<keyword evidence="2" id="KW-1185">Reference proteome</keyword>
<dbReference type="KEGG" id="mtw:CQW49_00380"/>
<dbReference type="EMBL" id="CP023737">
    <property type="protein sequence ID" value="ATQ66520.1"/>
    <property type="molecule type" value="Genomic_DNA"/>
</dbReference>
<sequence>MSRRAPTGSSARAGFSLIEMLAALAILALVAGLATQLGRRPSPRLRVESAARSLCAALRQTRMRAIAANEEMALTVDLRRKTFFSPTVGEKPLPNDAQINLTVSAIERRSRDKADFAFYPSGGSSGGEMSIALPGVRAQIAVNWLTGATRCAVF</sequence>
<organism evidence="1 2">
    <name type="scientific">Methylosinus trichosporium (strain ATCC 35070 / NCIMB 11131 / UNIQEM 75 / OB3b)</name>
    <dbReference type="NCBI Taxonomy" id="595536"/>
    <lineage>
        <taxon>Bacteria</taxon>
        <taxon>Pseudomonadati</taxon>
        <taxon>Pseudomonadota</taxon>
        <taxon>Alphaproteobacteria</taxon>
        <taxon>Hyphomicrobiales</taxon>
        <taxon>Methylocystaceae</taxon>
        <taxon>Methylosinus</taxon>
    </lineage>
</organism>
<dbReference type="RefSeq" id="WP_003611225.1">
    <property type="nucleotide sequence ID" value="NZ_ADVE02000001.1"/>
</dbReference>
<name>A0A2D2CV19_METT3</name>
<dbReference type="NCBIfam" id="TIGR02532">
    <property type="entry name" value="IV_pilin_GFxxxE"/>
    <property type="match status" value="1"/>
</dbReference>
<dbReference type="SUPFAM" id="SSF54523">
    <property type="entry name" value="Pili subunits"/>
    <property type="match status" value="1"/>
</dbReference>
<dbReference type="PROSITE" id="PS00409">
    <property type="entry name" value="PROKAR_NTER_METHYL"/>
    <property type="match status" value="1"/>
</dbReference>
<accession>A0A2D2CV19</accession>
<dbReference type="InterPro" id="IPR012902">
    <property type="entry name" value="N_methyl_site"/>
</dbReference>
<protein>
    <submittedName>
        <fullName evidence="1">Type II secretion system protein GspH</fullName>
    </submittedName>
</protein>
<dbReference type="STRING" id="595536.GCA_000178815_00867"/>